<evidence type="ECO:0000313" key="3">
    <source>
        <dbReference type="Proteomes" id="UP000702425"/>
    </source>
</evidence>
<dbReference type="EMBL" id="SRRZ01000006">
    <property type="protein sequence ID" value="NQE32858.1"/>
    <property type="molecule type" value="Genomic_DNA"/>
</dbReference>
<dbReference type="Proteomes" id="UP000702425">
    <property type="component" value="Unassembled WGS sequence"/>
</dbReference>
<evidence type="ECO:0000256" key="1">
    <source>
        <dbReference type="SAM" id="MobiDB-lite"/>
    </source>
</evidence>
<accession>A0ABX2CRX7</accession>
<sequence>MYRGKSKPKDGNYQFRSPSHPFGKDLHSLLGNELRFVVRASVLPPGRQIPLL</sequence>
<reference evidence="2 3" key="1">
    <citation type="journal article" date="2020" name="Sci. Rep.">
        <title>A novel cyanobacterial geosmin producer, revising GeoA distribution and dispersion patterns in Bacteria.</title>
        <authorList>
            <person name="Churro C."/>
            <person name="Semedo-Aguiar A.P."/>
            <person name="Silva A.D."/>
            <person name="Pereira-Leal J.B."/>
            <person name="Leite R.B."/>
        </authorList>
    </citation>
    <scope>NUCLEOTIDE SEQUENCE [LARGE SCALE GENOMIC DNA]</scope>
    <source>
        <strain evidence="2 3">IPMA8</strain>
    </source>
</reference>
<evidence type="ECO:0000313" key="2">
    <source>
        <dbReference type="EMBL" id="NQE32858.1"/>
    </source>
</evidence>
<keyword evidence="3" id="KW-1185">Reference proteome</keyword>
<proteinExistence type="predicted"/>
<gene>
    <name evidence="2" type="ORF">E5S67_00575</name>
</gene>
<feature type="region of interest" description="Disordered" evidence="1">
    <location>
        <begin position="1"/>
        <end position="21"/>
    </location>
</feature>
<name>A0ABX2CRX7_9CYAN</name>
<protein>
    <submittedName>
        <fullName evidence="2">Uncharacterized protein</fullName>
    </submittedName>
</protein>
<organism evidence="2 3">
    <name type="scientific">Microcoleus asticus IPMA8</name>
    <dbReference type="NCBI Taxonomy" id="2563858"/>
    <lineage>
        <taxon>Bacteria</taxon>
        <taxon>Bacillati</taxon>
        <taxon>Cyanobacteriota</taxon>
        <taxon>Cyanophyceae</taxon>
        <taxon>Oscillatoriophycideae</taxon>
        <taxon>Oscillatoriales</taxon>
        <taxon>Microcoleaceae</taxon>
        <taxon>Microcoleus</taxon>
        <taxon>Microcoleus asticus</taxon>
    </lineage>
</organism>
<comment type="caution">
    <text evidence="2">The sequence shown here is derived from an EMBL/GenBank/DDBJ whole genome shotgun (WGS) entry which is preliminary data.</text>
</comment>